<evidence type="ECO:0000259" key="8">
    <source>
        <dbReference type="Pfam" id="PF06459"/>
    </source>
</evidence>
<comment type="caution">
    <text evidence="10">The sequence shown here is derived from an EMBL/GenBank/DDBJ whole genome shotgun (WGS) entry which is preliminary data.</text>
</comment>
<keyword evidence="3 6" id="KW-1133">Transmembrane helix</keyword>
<feature type="compositionally biased region" description="Acidic residues" evidence="5">
    <location>
        <begin position="675"/>
        <end position="691"/>
    </location>
</feature>
<dbReference type="Proteomes" id="UP001162483">
    <property type="component" value="Unassembled WGS sequence"/>
</dbReference>
<feature type="transmembrane region" description="Helical" evidence="6">
    <location>
        <begin position="949"/>
        <end position="970"/>
    </location>
</feature>
<keyword evidence="2 6" id="KW-0812">Transmembrane</keyword>
<feature type="domain" description="Ryanodine Receptor TM 4-6" evidence="8">
    <location>
        <begin position="535"/>
        <end position="839"/>
    </location>
</feature>
<dbReference type="SUPFAM" id="SSF47473">
    <property type="entry name" value="EF-hand"/>
    <property type="match status" value="1"/>
</dbReference>
<dbReference type="InterPro" id="IPR009460">
    <property type="entry name" value="Ryanrecept_TM4-6"/>
</dbReference>
<dbReference type="InterPro" id="IPR011992">
    <property type="entry name" value="EF-hand-dom_pair"/>
</dbReference>
<dbReference type="PANTHER" id="PTHR46399:SF10">
    <property type="entry name" value="RYANODINE RECEPTOR 1"/>
    <property type="match status" value="1"/>
</dbReference>
<feature type="region of interest" description="Disordered" evidence="5">
    <location>
        <begin position="538"/>
        <end position="559"/>
    </location>
</feature>
<comment type="subcellular location">
    <subcellularLocation>
        <location evidence="1">Membrane</location>
        <topology evidence="1">Multi-pass membrane protein</topology>
    </subcellularLocation>
</comment>
<feature type="compositionally biased region" description="Acidic residues" evidence="5">
    <location>
        <begin position="412"/>
        <end position="436"/>
    </location>
</feature>
<evidence type="ECO:0000259" key="9">
    <source>
        <dbReference type="Pfam" id="PF08454"/>
    </source>
</evidence>
<evidence type="ECO:0008006" key="12">
    <source>
        <dbReference type="Google" id="ProtNLM"/>
    </source>
</evidence>
<feature type="compositionally biased region" description="Basic and acidic residues" evidence="5">
    <location>
        <begin position="694"/>
        <end position="706"/>
    </location>
</feature>
<dbReference type="InterPro" id="IPR013662">
    <property type="entry name" value="RIH_assoc-dom"/>
</dbReference>
<dbReference type="Pfam" id="PF00520">
    <property type="entry name" value="Ion_trans"/>
    <property type="match status" value="1"/>
</dbReference>
<keyword evidence="4 6" id="KW-0472">Membrane</keyword>
<evidence type="ECO:0000256" key="2">
    <source>
        <dbReference type="ARBA" id="ARBA00022692"/>
    </source>
</evidence>
<evidence type="ECO:0000256" key="1">
    <source>
        <dbReference type="ARBA" id="ARBA00004141"/>
    </source>
</evidence>
<feature type="transmembrane region" description="Helical" evidence="6">
    <location>
        <begin position="1087"/>
        <end position="1110"/>
    </location>
</feature>
<dbReference type="Pfam" id="PF06459">
    <property type="entry name" value="RR_TM4-6"/>
    <property type="match status" value="1"/>
</dbReference>
<name>A0ABN9C2C0_9NEOB</name>
<feature type="transmembrane region" description="Helical" evidence="6">
    <location>
        <begin position="482"/>
        <end position="501"/>
    </location>
</feature>
<dbReference type="EMBL" id="CATNWA010007479">
    <property type="protein sequence ID" value="CAI9554169.1"/>
    <property type="molecule type" value="Genomic_DNA"/>
</dbReference>
<evidence type="ECO:0000313" key="11">
    <source>
        <dbReference type="Proteomes" id="UP001162483"/>
    </source>
</evidence>
<feature type="region of interest" description="Disordered" evidence="5">
    <location>
        <begin position="591"/>
        <end position="706"/>
    </location>
</feature>
<accession>A0ABN9C2C0</accession>
<feature type="transmembrane region" description="Helical" evidence="6">
    <location>
        <begin position="735"/>
        <end position="755"/>
    </location>
</feature>
<reference evidence="10" key="1">
    <citation type="submission" date="2023-05" db="EMBL/GenBank/DDBJ databases">
        <authorList>
            <person name="Stuckert A."/>
        </authorList>
    </citation>
    <scope>NUCLEOTIDE SEQUENCE</scope>
</reference>
<evidence type="ECO:0000259" key="7">
    <source>
        <dbReference type="Pfam" id="PF00520"/>
    </source>
</evidence>
<dbReference type="Gene3D" id="1.10.238.10">
    <property type="entry name" value="EF-hand"/>
    <property type="match status" value="1"/>
</dbReference>
<dbReference type="InterPro" id="IPR015925">
    <property type="entry name" value="Ryanodine_IP3_receptor"/>
</dbReference>
<feature type="transmembrane region" description="Helical" evidence="6">
    <location>
        <begin position="812"/>
        <end position="833"/>
    </location>
</feature>
<dbReference type="Gene3D" id="1.10.287.70">
    <property type="match status" value="1"/>
</dbReference>
<evidence type="ECO:0000256" key="6">
    <source>
        <dbReference type="SAM" id="Phobius"/>
    </source>
</evidence>
<feature type="region of interest" description="Disordered" evidence="5">
    <location>
        <begin position="410"/>
        <end position="442"/>
    </location>
</feature>
<feature type="domain" description="Ion transport" evidence="7">
    <location>
        <begin position="933"/>
        <end position="1116"/>
    </location>
</feature>
<dbReference type="PANTHER" id="PTHR46399">
    <property type="entry name" value="B30.2/SPRY DOMAIN-CONTAINING PROTEIN"/>
    <property type="match status" value="1"/>
</dbReference>
<evidence type="ECO:0000313" key="10">
    <source>
        <dbReference type="EMBL" id="CAI9554169.1"/>
    </source>
</evidence>
<evidence type="ECO:0000256" key="3">
    <source>
        <dbReference type="ARBA" id="ARBA00022989"/>
    </source>
</evidence>
<feature type="compositionally biased region" description="Basic and acidic residues" evidence="5">
    <location>
        <begin position="660"/>
        <end position="674"/>
    </location>
</feature>
<feature type="compositionally biased region" description="Basic and acidic residues" evidence="5">
    <location>
        <begin position="627"/>
        <end position="639"/>
    </location>
</feature>
<protein>
    <recommendedName>
        <fullName evidence="12">Ryanodine receptor 1</fullName>
    </recommendedName>
</protein>
<organism evidence="10 11">
    <name type="scientific">Staurois parvus</name>
    <dbReference type="NCBI Taxonomy" id="386267"/>
    <lineage>
        <taxon>Eukaryota</taxon>
        <taxon>Metazoa</taxon>
        <taxon>Chordata</taxon>
        <taxon>Craniata</taxon>
        <taxon>Vertebrata</taxon>
        <taxon>Euteleostomi</taxon>
        <taxon>Amphibia</taxon>
        <taxon>Batrachia</taxon>
        <taxon>Anura</taxon>
        <taxon>Neobatrachia</taxon>
        <taxon>Ranoidea</taxon>
        <taxon>Ranidae</taxon>
        <taxon>Staurois</taxon>
    </lineage>
</organism>
<dbReference type="InterPro" id="IPR005821">
    <property type="entry name" value="Ion_trans_dom"/>
</dbReference>
<dbReference type="Pfam" id="PF08454">
    <property type="entry name" value="RIH_assoc"/>
    <property type="match status" value="1"/>
</dbReference>
<feature type="transmembrane region" description="Helical" evidence="6">
    <location>
        <begin position="1008"/>
        <end position="1028"/>
    </location>
</feature>
<feature type="domain" description="RyR/IP3R Homology associated" evidence="9">
    <location>
        <begin position="36"/>
        <end position="151"/>
    </location>
</feature>
<feature type="compositionally biased region" description="Acidic residues" evidence="5">
    <location>
        <begin position="647"/>
        <end position="659"/>
    </location>
</feature>
<keyword evidence="11" id="KW-1185">Reference proteome</keyword>
<evidence type="ECO:0000256" key="4">
    <source>
        <dbReference type="ARBA" id="ARBA00023136"/>
    </source>
</evidence>
<sequence length="1206" mass="137687">MQTCSVLDLNAFERQNKAEGLGMVTEDGTREKVMADDQFTQDLFRLLQLLCEGHNNDFQNYLRTQTGNTTTINIIICTVDYLLRLQESISDFYWYYSGKDIIDEQGKRNFSKAMSVAKQVFNSLTEYIQGPCTGNQQSLAHSRLWDAVVGFLHVFAHMMMKLAQDSSQIGLLKELLDLQKDMVVMLLSLLEGNVVNGTIARQMVDMLVESSSNVEMILKFFDMFLKLKDIVASDAFRDYVTDPRGLISKKDFQKAMDSQKQYTPSEIQFLLSCSEADENEMINFEEFADRFQEPAKDIGFNVAVLLTNLSEHVPHDTRLQNFLELADCIINYFKPFLGKIEIMGAGKKIERIYFEISEANKTQWEMPQVKESKRQFIFDVVNEGGESEKMELFVNFCEDTIFEMQIASQISEPEEEKAEDEDEDDGGEGEGEEAENGSEPPEASSAFVEFMNNIINFFKMFTYRNLRRQYRKIKKMTIKEMIMAIASFLWTFLIGTLHFIYSVCKGIFFLIWHTLFGGSLVEGAQKLTVTELLASMPDPTQDEVHGDGLPAAESDELPDAGDVTDFTDAGKEEVQEEGAEIFGLELKKDGGHYRLSAPDAPGGLGDMGETTPVEPPTPEGSPILKRKFGDDEIPEHLDGSEQPQPATEEEPAPEPEPEPEPEKADLENGEKGETAVEEEAAPAPEEPEEPPVEAPKKKTAQKEKKVEAGEGGFEFWNELEIQKTKFMNYLSRNFYNLRFLALFLAFAINFILLFYKVSDSPKGEEDFEGSGMEEELSILDEGSGAGGDEEDEDDGIVYFFLEESTGYMQPTLSFLSIVHTLISFLCIIGYNCLKVPLVIFKREKELARKLEFDGFYITEQPEDDDIKGQWDRLVLNTPSFPNNYWDKFVKRKVLDKYGDIYGRERIAELLGMDLASLEISSQNGKKPEPDNSMLSWVTAIDIKYQIWKFGVVFTNNSFLYLVWYLVMSMLGHYNNFFFAAHLLDIAMGVKTLRTILSSVTHNGKQLMMTVGLLAVVVYLYTVVAFNFFRKFYNKSEDEDEPDMKCDDMMTCYLFHMYVGVRAGGGIGDEIEDPAGDEYELYRVVFDITFFFFVIVILLAIIQGLIIDAFGELRDQQEQVKEDMETKCFICGIGSDYFDTTPHGFETHTLEEHNLANYMFFLMYLINKDETEHTGQESYVWKMYQERCWDFFPAGDCFRKTYEDQLG</sequence>
<evidence type="ECO:0000256" key="5">
    <source>
        <dbReference type="SAM" id="MobiDB-lite"/>
    </source>
</evidence>
<proteinExistence type="predicted"/>
<gene>
    <name evidence="10" type="ORF">SPARVUS_LOCUS4166526</name>
</gene>